<organism evidence="8 9">
    <name type="scientific">Operophtera brumata</name>
    <name type="common">Winter moth</name>
    <name type="synonym">Phalaena brumata</name>
    <dbReference type="NCBI Taxonomy" id="104452"/>
    <lineage>
        <taxon>Eukaryota</taxon>
        <taxon>Metazoa</taxon>
        <taxon>Ecdysozoa</taxon>
        <taxon>Arthropoda</taxon>
        <taxon>Hexapoda</taxon>
        <taxon>Insecta</taxon>
        <taxon>Pterygota</taxon>
        <taxon>Neoptera</taxon>
        <taxon>Endopterygota</taxon>
        <taxon>Lepidoptera</taxon>
        <taxon>Glossata</taxon>
        <taxon>Ditrysia</taxon>
        <taxon>Geometroidea</taxon>
        <taxon>Geometridae</taxon>
        <taxon>Larentiinae</taxon>
        <taxon>Operophtera</taxon>
    </lineage>
</organism>
<dbReference type="EC" id="2.7.11.1" evidence="1"/>
<evidence type="ECO:0000313" key="9">
    <source>
        <dbReference type="Proteomes" id="UP000037510"/>
    </source>
</evidence>
<evidence type="ECO:0000256" key="5">
    <source>
        <dbReference type="RuleBase" id="RU000304"/>
    </source>
</evidence>
<dbReference type="AlphaFoldDB" id="A0A0L7LHF6"/>
<evidence type="ECO:0000256" key="2">
    <source>
        <dbReference type="ARBA" id="ARBA00022741"/>
    </source>
</evidence>
<evidence type="ECO:0000256" key="1">
    <source>
        <dbReference type="ARBA" id="ARBA00012513"/>
    </source>
</evidence>
<evidence type="ECO:0000256" key="4">
    <source>
        <dbReference type="PROSITE-ProRule" id="PRU10141"/>
    </source>
</evidence>
<dbReference type="STRING" id="104452.A0A0L7LHF6"/>
<dbReference type="InterPro" id="IPR008271">
    <property type="entry name" value="Ser/Thr_kinase_AS"/>
</dbReference>
<protein>
    <recommendedName>
        <fullName evidence="1">non-specific serine/threonine protein kinase</fullName>
        <ecNumber evidence="1">2.7.11.1</ecNumber>
    </recommendedName>
</protein>
<keyword evidence="5" id="KW-0723">Serine/threonine-protein kinase</keyword>
<dbReference type="InterPro" id="IPR011009">
    <property type="entry name" value="Kinase-like_dom_sf"/>
</dbReference>
<dbReference type="Pfam" id="PF00069">
    <property type="entry name" value="Pkinase"/>
    <property type="match status" value="1"/>
</dbReference>
<dbReference type="InterPro" id="IPR000719">
    <property type="entry name" value="Prot_kinase_dom"/>
</dbReference>
<feature type="domain" description="Protein kinase" evidence="7">
    <location>
        <begin position="39"/>
        <end position="237"/>
    </location>
</feature>
<dbReference type="Proteomes" id="UP000037510">
    <property type="component" value="Unassembled WGS sequence"/>
</dbReference>
<dbReference type="InterPro" id="IPR050235">
    <property type="entry name" value="CK1_Ser-Thr_kinase"/>
</dbReference>
<dbReference type="PROSITE" id="PS00107">
    <property type="entry name" value="PROTEIN_KINASE_ATP"/>
    <property type="match status" value="1"/>
</dbReference>
<dbReference type="PROSITE" id="PS00108">
    <property type="entry name" value="PROTEIN_KINASE_ST"/>
    <property type="match status" value="1"/>
</dbReference>
<dbReference type="SUPFAM" id="SSF56112">
    <property type="entry name" value="Protein kinase-like (PK-like)"/>
    <property type="match status" value="1"/>
</dbReference>
<name>A0A0L7LHF6_OPEBR</name>
<dbReference type="EMBL" id="JTDY01001182">
    <property type="protein sequence ID" value="KOB74626.1"/>
    <property type="molecule type" value="Genomic_DNA"/>
</dbReference>
<evidence type="ECO:0000256" key="3">
    <source>
        <dbReference type="ARBA" id="ARBA00022840"/>
    </source>
</evidence>
<keyword evidence="8" id="KW-0808">Transferase</keyword>
<keyword evidence="9" id="KW-1185">Reference proteome</keyword>
<evidence type="ECO:0000259" key="7">
    <source>
        <dbReference type="PROSITE" id="PS50011"/>
    </source>
</evidence>
<keyword evidence="3 4" id="KW-0067">ATP-binding</keyword>
<reference evidence="8 9" key="1">
    <citation type="journal article" date="2015" name="Genome Biol. Evol.">
        <title>The genome of winter moth (Operophtera brumata) provides a genomic perspective on sexual dimorphism and phenology.</title>
        <authorList>
            <person name="Derks M.F."/>
            <person name="Smit S."/>
            <person name="Salis L."/>
            <person name="Schijlen E."/>
            <person name="Bossers A."/>
            <person name="Mateman C."/>
            <person name="Pijl A.S."/>
            <person name="de Ridder D."/>
            <person name="Groenen M.A."/>
            <person name="Visser M.E."/>
            <person name="Megens H.J."/>
        </authorList>
    </citation>
    <scope>NUCLEOTIDE SEQUENCE [LARGE SCALE GENOMIC DNA]</scope>
    <source>
        <strain evidence="8">WM2013NL</strain>
        <tissue evidence="8">Head and thorax</tissue>
    </source>
</reference>
<dbReference type="Gene3D" id="1.10.510.10">
    <property type="entry name" value="Transferase(Phosphotransferase) domain 1"/>
    <property type="match status" value="1"/>
</dbReference>
<accession>A0A0L7LHF6</accession>
<dbReference type="GO" id="GO:0005524">
    <property type="term" value="F:ATP binding"/>
    <property type="evidence" value="ECO:0007669"/>
    <property type="project" value="UniProtKB-UniRule"/>
</dbReference>
<feature type="region of interest" description="Disordered" evidence="6">
    <location>
        <begin position="207"/>
        <end position="237"/>
    </location>
</feature>
<keyword evidence="8" id="KW-0418">Kinase</keyword>
<evidence type="ECO:0000313" key="8">
    <source>
        <dbReference type="EMBL" id="KOB74626.1"/>
    </source>
</evidence>
<dbReference type="PROSITE" id="PS50011">
    <property type="entry name" value="PROTEIN_KINASE_DOM"/>
    <property type="match status" value="1"/>
</dbReference>
<dbReference type="SMART" id="SM00220">
    <property type="entry name" value="S_TKc"/>
    <property type="match status" value="1"/>
</dbReference>
<evidence type="ECO:0000256" key="6">
    <source>
        <dbReference type="SAM" id="MobiDB-lite"/>
    </source>
</evidence>
<feature type="binding site" evidence="4">
    <location>
        <position position="75"/>
    </location>
    <ligand>
        <name>ATP</name>
        <dbReference type="ChEBI" id="CHEBI:30616"/>
    </ligand>
</feature>
<dbReference type="InterPro" id="IPR017441">
    <property type="entry name" value="Protein_kinase_ATP_BS"/>
</dbReference>
<gene>
    <name evidence="8" type="ORF">OBRU01_08755</name>
</gene>
<proteinExistence type="inferred from homology"/>
<sequence length="237" mass="26470">MAGRAKKTAAPKKKANGYKMPAPIPLGEVIHDTIAKKTWRIGPSIGVGGFGEIYSACEHLNSPKKKGTNYPFVIKIEPHENGPLFVEKHFYIRNANKDDITKFMQSKKLSSLGMPMYYGNGSHDYDGEKYRYLVLERYGKDVWTLFKDAGRRFSTGTLDVLEYIHSRGYVHADIKGANILMGLKKGTENQAFLVDFGLAARVTEKEFKPDPKSAHNGTIEYTSRDAHLGGNSRLKAP</sequence>
<comment type="similarity">
    <text evidence="5">Belongs to the protein kinase superfamily.</text>
</comment>
<keyword evidence="2 4" id="KW-0547">Nucleotide-binding</keyword>
<comment type="caution">
    <text evidence="8">The sequence shown here is derived from an EMBL/GenBank/DDBJ whole genome shotgun (WGS) entry which is preliminary data.</text>
</comment>
<dbReference type="GO" id="GO:0004674">
    <property type="term" value="F:protein serine/threonine kinase activity"/>
    <property type="evidence" value="ECO:0007669"/>
    <property type="project" value="UniProtKB-KW"/>
</dbReference>
<dbReference type="PANTHER" id="PTHR11909">
    <property type="entry name" value="CASEIN KINASE-RELATED"/>
    <property type="match status" value="1"/>
</dbReference>